<dbReference type="InterPro" id="IPR017853">
    <property type="entry name" value="GH"/>
</dbReference>
<dbReference type="Gene3D" id="3.20.20.80">
    <property type="entry name" value="Glycosidases"/>
    <property type="match status" value="1"/>
</dbReference>
<keyword evidence="1" id="KW-0732">Signal</keyword>
<evidence type="ECO:0000313" key="4">
    <source>
        <dbReference type="Proteomes" id="UP000321058"/>
    </source>
</evidence>
<feature type="signal peptide" evidence="1">
    <location>
        <begin position="1"/>
        <end position="24"/>
    </location>
</feature>
<sequence>MKNVLRPLLAAAALFLVPVAAAYAQSNNAEVKQDQVKEAARDAEREGTIIDRATGSPIAGAVVTAGDKTVLTDAKGHYRAPAGTQPLQVRAVGYGRSAVAASDAGPPTTELAPLRPKALYLTVYGIGAPFLLDPALDVIEKSGLNALVIDLKGDRGLIPYPSKLPLAAKIGAQKLRTIPDLKALATNLKSKGIYLIARIVVFKDDLLAASHPQWAIRTAGGGLWKDREGLAWIDPSRREAWDYTLSVAEEAAAAGFDEIQFDYVRFPDTGGLAFANASDENGRVAAITDFLREARKRLVPYNVFTAMDSFGYVCWNQNDTGIGQRVEDLATAVDIISPMLYPSGFQFGIPGYRNPVQNPYEIVHLTLEECKRRTANTAVRYRPWLQAFTDYAFGGKVFGADEIAKQTKASRDAGTDGWMLWNPRNVYTTNEIKPEPPETKAKADR</sequence>
<organism evidence="3 4">
    <name type="scientific">Reyranella soli</name>
    <dbReference type="NCBI Taxonomy" id="1230389"/>
    <lineage>
        <taxon>Bacteria</taxon>
        <taxon>Pseudomonadati</taxon>
        <taxon>Pseudomonadota</taxon>
        <taxon>Alphaproteobacteria</taxon>
        <taxon>Hyphomicrobiales</taxon>
        <taxon>Reyranellaceae</taxon>
        <taxon>Reyranella</taxon>
    </lineage>
</organism>
<dbReference type="SUPFAM" id="SSF49464">
    <property type="entry name" value="Carboxypeptidase regulatory domain-like"/>
    <property type="match status" value="1"/>
</dbReference>
<dbReference type="OrthoDB" id="9774125at2"/>
<dbReference type="EMBL" id="BKAJ01000081">
    <property type="protein sequence ID" value="GEP57476.1"/>
    <property type="molecule type" value="Genomic_DNA"/>
</dbReference>
<reference evidence="3 4" key="1">
    <citation type="submission" date="2019-07" db="EMBL/GenBank/DDBJ databases">
        <title>Whole genome shotgun sequence of Reyranella soli NBRC 108950.</title>
        <authorList>
            <person name="Hosoyama A."/>
            <person name="Uohara A."/>
            <person name="Ohji S."/>
            <person name="Ichikawa N."/>
        </authorList>
    </citation>
    <scope>NUCLEOTIDE SEQUENCE [LARGE SCALE GENOMIC DNA]</scope>
    <source>
        <strain evidence="3 4">NBRC 108950</strain>
    </source>
</reference>
<feature type="chain" id="PRO_5022152306" evidence="1">
    <location>
        <begin position="25"/>
        <end position="445"/>
    </location>
</feature>
<dbReference type="Pfam" id="PF13200">
    <property type="entry name" value="DUF4015"/>
    <property type="match status" value="1"/>
</dbReference>
<comment type="caution">
    <text evidence="3">The sequence shown here is derived from an EMBL/GenBank/DDBJ whole genome shotgun (WGS) entry which is preliminary data.</text>
</comment>
<dbReference type="Proteomes" id="UP000321058">
    <property type="component" value="Unassembled WGS sequence"/>
</dbReference>
<keyword evidence="4" id="KW-1185">Reference proteome</keyword>
<dbReference type="SUPFAM" id="SSF51445">
    <property type="entry name" value="(Trans)glycosidases"/>
    <property type="match status" value="1"/>
</dbReference>
<evidence type="ECO:0000256" key="1">
    <source>
        <dbReference type="SAM" id="SignalP"/>
    </source>
</evidence>
<dbReference type="Pfam" id="PF13620">
    <property type="entry name" value="CarboxypepD_reg"/>
    <property type="match status" value="1"/>
</dbReference>
<dbReference type="Gene3D" id="2.60.40.1120">
    <property type="entry name" value="Carboxypeptidase-like, regulatory domain"/>
    <property type="match status" value="1"/>
</dbReference>
<gene>
    <name evidence="3" type="ORF">RSO01_46420</name>
</gene>
<evidence type="ECO:0000313" key="3">
    <source>
        <dbReference type="EMBL" id="GEP57476.1"/>
    </source>
</evidence>
<proteinExistence type="predicted"/>
<name>A0A512NEW5_9HYPH</name>
<dbReference type="AlphaFoldDB" id="A0A512NEW5"/>
<evidence type="ECO:0000259" key="2">
    <source>
        <dbReference type="Pfam" id="PF13200"/>
    </source>
</evidence>
<dbReference type="InterPro" id="IPR025275">
    <property type="entry name" value="DUF4015"/>
</dbReference>
<feature type="domain" description="DUF4015" evidence="2">
    <location>
        <begin position="118"/>
        <end position="427"/>
    </location>
</feature>
<dbReference type="InterPro" id="IPR008969">
    <property type="entry name" value="CarboxyPept-like_regulatory"/>
</dbReference>
<dbReference type="RefSeq" id="WP_147151846.1">
    <property type="nucleotide sequence ID" value="NZ_BKAJ01000081.1"/>
</dbReference>
<accession>A0A512NEW5</accession>
<protein>
    <submittedName>
        <fullName evidence="3">GTP-binding protein</fullName>
    </submittedName>
</protein>